<reference evidence="2 3" key="1">
    <citation type="submission" date="2020-11" db="EMBL/GenBank/DDBJ databases">
        <title>Arthrobacter antarcticus sp. nov., isolated from Antarctic Soil.</title>
        <authorList>
            <person name="Li J."/>
        </authorList>
    </citation>
    <scope>NUCLEOTIDE SEQUENCE [LARGE SCALE GENOMIC DNA]</scope>
    <source>
        <strain evidence="2 3">Z1-20</strain>
    </source>
</reference>
<dbReference type="GO" id="GO:0008233">
    <property type="term" value="F:peptidase activity"/>
    <property type="evidence" value="ECO:0007669"/>
    <property type="project" value="InterPro"/>
</dbReference>
<dbReference type="Proteomes" id="UP000655366">
    <property type="component" value="Unassembled WGS sequence"/>
</dbReference>
<dbReference type="Pfam" id="PF13539">
    <property type="entry name" value="Peptidase_M15_4"/>
    <property type="match status" value="1"/>
</dbReference>
<comment type="caution">
    <text evidence="2">The sequence shown here is derived from an EMBL/GenBank/DDBJ whole genome shotgun (WGS) entry which is preliminary data.</text>
</comment>
<dbReference type="AlphaFoldDB" id="A0A931CNI7"/>
<feature type="domain" description="Peptidase M15C" evidence="1">
    <location>
        <begin position="104"/>
        <end position="180"/>
    </location>
</feature>
<dbReference type="InterPro" id="IPR039561">
    <property type="entry name" value="Peptidase_M15C"/>
</dbReference>
<sequence>MNHVLHVTADMLPYTYRGGCPVPVSDLKAVIFDHLGFDGAVHEGTIIVHRAIAGSLLEGLAAALELGFPIQQAVPVDDDAYRGDDHASMAANNSSGFNYRTIAGTTRVSMHSLGLAVDINPLLNPYLARDGSWYPEATHIERVDRPGALTASHHLTKTLTGLGFEWGGSWARPDYHHFEWAEPLGR</sequence>
<evidence type="ECO:0000313" key="3">
    <source>
        <dbReference type="Proteomes" id="UP000655366"/>
    </source>
</evidence>
<dbReference type="RefSeq" id="WP_196395604.1">
    <property type="nucleotide sequence ID" value="NZ_JADNYM010000005.1"/>
</dbReference>
<protein>
    <submittedName>
        <fullName evidence="2">M15 family metallopeptidase</fullName>
    </submittedName>
</protein>
<organism evidence="2 3">
    <name type="scientific">Arthrobacter terrae</name>
    <dbReference type="NCBI Taxonomy" id="2935737"/>
    <lineage>
        <taxon>Bacteria</taxon>
        <taxon>Bacillati</taxon>
        <taxon>Actinomycetota</taxon>
        <taxon>Actinomycetes</taxon>
        <taxon>Micrococcales</taxon>
        <taxon>Micrococcaceae</taxon>
        <taxon>Arthrobacter</taxon>
    </lineage>
</organism>
<dbReference type="Gene3D" id="3.30.1380.10">
    <property type="match status" value="1"/>
</dbReference>
<name>A0A931CNI7_9MICC</name>
<dbReference type="InterPro" id="IPR009045">
    <property type="entry name" value="Zn_M74/Hedgehog-like"/>
</dbReference>
<keyword evidence="3" id="KW-1185">Reference proteome</keyword>
<proteinExistence type="predicted"/>
<evidence type="ECO:0000259" key="1">
    <source>
        <dbReference type="Pfam" id="PF13539"/>
    </source>
</evidence>
<gene>
    <name evidence="2" type="ORF">IV500_04340</name>
</gene>
<dbReference type="EMBL" id="JADNYM010000005">
    <property type="protein sequence ID" value="MBG0738649.1"/>
    <property type="molecule type" value="Genomic_DNA"/>
</dbReference>
<accession>A0A931CNI7</accession>
<dbReference type="SUPFAM" id="SSF55166">
    <property type="entry name" value="Hedgehog/DD-peptidase"/>
    <property type="match status" value="1"/>
</dbReference>
<evidence type="ECO:0000313" key="2">
    <source>
        <dbReference type="EMBL" id="MBG0738649.1"/>
    </source>
</evidence>